<dbReference type="Proteomes" id="UP000094056">
    <property type="component" value="Unassembled WGS sequence"/>
</dbReference>
<name>A0A1E3X3F1_9BACT</name>
<dbReference type="PANTHER" id="PTHR43300">
    <property type="entry name" value="ACETYLTRANSFERASE"/>
    <property type="match status" value="1"/>
</dbReference>
<proteinExistence type="inferred from homology"/>
<sequence length="147" mass="15909">MTESSFFVHGSSFIDDNVSIGKGTKIWHFSHVQSGSKIGSKCVLGQNVNVGNNVIIGNNVKIQNNVSIYEGVELEDYVFCGPSMVFTNIKLPRSEFPQRGSEFYQKTLVKKSASIGANATIICGVTIGEYSLIAAGCAVTKMSLHLR</sequence>
<dbReference type="CDD" id="cd03358">
    <property type="entry name" value="LbH_WxcM_N_like"/>
    <property type="match status" value="1"/>
</dbReference>
<accession>A0A1E3X3F1</accession>
<dbReference type="Pfam" id="PF00132">
    <property type="entry name" value="Hexapep"/>
    <property type="match status" value="2"/>
</dbReference>
<dbReference type="EMBL" id="MAYW01000266">
    <property type="protein sequence ID" value="ODS30193.1"/>
    <property type="molecule type" value="Genomic_DNA"/>
</dbReference>
<keyword evidence="2" id="KW-0808">Transferase</keyword>
<organism evidence="2 3">
    <name type="scientific">Candidatus Scalindua rubra</name>
    <dbReference type="NCBI Taxonomy" id="1872076"/>
    <lineage>
        <taxon>Bacteria</taxon>
        <taxon>Pseudomonadati</taxon>
        <taxon>Planctomycetota</taxon>
        <taxon>Candidatus Brocadiia</taxon>
        <taxon>Candidatus Brocadiales</taxon>
        <taxon>Candidatus Scalinduaceae</taxon>
        <taxon>Candidatus Scalindua</taxon>
    </lineage>
</organism>
<dbReference type="Gene3D" id="2.160.10.10">
    <property type="entry name" value="Hexapeptide repeat proteins"/>
    <property type="match status" value="1"/>
</dbReference>
<evidence type="ECO:0000256" key="1">
    <source>
        <dbReference type="ARBA" id="ARBA00007274"/>
    </source>
</evidence>
<dbReference type="AlphaFoldDB" id="A0A1E3X3F1"/>
<comment type="caution">
    <text evidence="2">The sequence shown here is derived from an EMBL/GenBank/DDBJ whole genome shotgun (WGS) entry which is preliminary data.</text>
</comment>
<evidence type="ECO:0000313" key="3">
    <source>
        <dbReference type="Proteomes" id="UP000094056"/>
    </source>
</evidence>
<dbReference type="SUPFAM" id="SSF51161">
    <property type="entry name" value="Trimeric LpxA-like enzymes"/>
    <property type="match status" value="1"/>
</dbReference>
<dbReference type="PANTHER" id="PTHR43300:SF4">
    <property type="entry name" value="ACYL-[ACYL-CARRIER-PROTEIN]--UDP-N-ACETYLGLUCOSAMINE O-ACYLTRANSFERASE"/>
    <property type="match status" value="1"/>
</dbReference>
<dbReference type="InterPro" id="IPR050179">
    <property type="entry name" value="Trans_hexapeptide_repeat"/>
</dbReference>
<dbReference type="GO" id="GO:0016740">
    <property type="term" value="F:transferase activity"/>
    <property type="evidence" value="ECO:0007669"/>
    <property type="project" value="UniProtKB-KW"/>
</dbReference>
<evidence type="ECO:0000313" key="2">
    <source>
        <dbReference type="EMBL" id="ODS30193.1"/>
    </source>
</evidence>
<protein>
    <submittedName>
        <fullName evidence="2">Acetyltransferase</fullName>
    </submittedName>
</protein>
<dbReference type="PATRIC" id="fig|1872076.5.peg.5649"/>
<dbReference type="InterPro" id="IPR001451">
    <property type="entry name" value="Hexapep"/>
</dbReference>
<gene>
    <name evidence="2" type="ORF">SCARUB_04702</name>
</gene>
<dbReference type="InterPro" id="IPR011004">
    <property type="entry name" value="Trimer_LpxA-like_sf"/>
</dbReference>
<reference evidence="2 3" key="1">
    <citation type="submission" date="2016-07" db="EMBL/GenBank/DDBJ databases">
        <title>Draft genome of Scalindua rubra, obtained from a brine-seawater interface in the Red Sea, sheds light on salt adaptation in anammox bacteria.</title>
        <authorList>
            <person name="Speth D.R."/>
            <person name="Lagkouvardos I."/>
            <person name="Wang Y."/>
            <person name="Qian P.-Y."/>
            <person name="Dutilh B.E."/>
            <person name="Jetten M.S."/>
        </authorList>
    </citation>
    <scope>NUCLEOTIDE SEQUENCE [LARGE SCALE GENOMIC DNA]</scope>
    <source>
        <strain evidence="2">BSI-1</strain>
    </source>
</reference>
<comment type="similarity">
    <text evidence="1">Belongs to the transferase hexapeptide repeat family.</text>
</comment>